<evidence type="ECO:0000256" key="1">
    <source>
        <dbReference type="ARBA" id="ARBA00006541"/>
    </source>
</evidence>
<dbReference type="AlphaFoldDB" id="A0AAU7ME81"/>
<dbReference type="Pfam" id="PF01232">
    <property type="entry name" value="Mannitol_dh"/>
    <property type="match status" value="1"/>
</dbReference>
<evidence type="ECO:0000259" key="8">
    <source>
        <dbReference type="Pfam" id="PF08125"/>
    </source>
</evidence>
<dbReference type="InterPro" id="IPR013118">
    <property type="entry name" value="Mannitol_DH_C"/>
</dbReference>
<comment type="similarity">
    <text evidence="1">Belongs to the mannitol dehydrogenase family.</text>
</comment>
<dbReference type="PROSITE" id="PS00974">
    <property type="entry name" value="MANNITOL_DHGENASE"/>
    <property type="match status" value="1"/>
</dbReference>
<dbReference type="InterPro" id="IPR036291">
    <property type="entry name" value="NAD(P)-bd_dom_sf"/>
</dbReference>
<dbReference type="EC" id="1.1.1.17" evidence="2"/>
<comment type="catalytic activity">
    <reaction evidence="6">
        <text>D-mannitol 1-phosphate + NAD(+) = beta-D-fructose 6-phosphate + NADH + H(+)</text>
        <dbReference type="Rhea" id="RHEA:19661"/>
        <dbReference type="ChEBI" id="CHEBI:15378"/>
        <dbReference type="ChEBI" id="CHEBI:57540"/>
        <dbReference type="ChEBI" id="CHEBI:57634"/>
        <dbReference type="ChEBI" id="CHEBI:57945"/>
        <dbReference type="ChEBI" id="CHEBI:61381"/>
        <dbReference type="EC" id="1.1.1.17"/>
    </reaction>
</comment>
<reference evidence="10" key="2">
    <citation type="submission" date="2024-06" db="EMBL/GenBank/DDBJ databases">
        <title>Micromonospora mangrovi CCTCC AA 2012012 genome sequences.</title>
        <authorList>
            <person name="Gao J."/>
        </authorList>
    </citation>
    <scope>NUCLEOTIDE SEQUENCE</scope>
    <source>
        <strain evidence="10">CCTCC AA 2012012</strain>
    </source>
</reference>
<dbReference type="InterPro" id="IPR008927">
    <property type="entry name" value="6-PGluconate_DH-like_C_sf"/>
</dbReference>
<dbReference type="PANTHER" id="PTHR43362:SF1">
    <property type="entry name" value="MANNITOL DEHYDROGENASE 2-RELATED"/>
    <property type="match status" value="1"/>
</dbReference>
<proteinExistence type="inferred from homology"/>
<reference evidence="9" key="1">
    <citation type="submission" date="2024-01" db="EMBL/GenBank/DDBJ databases">
        <title>The genome sequence of Micromonospora mangrovi CCTCC AA 2012012.</title>
        <authorList>
            <person name="Gao J."/>
        </authorList>
    </citation>
    <scope>NUCLEOTIDE SEQUENCE</scope>
    <source>
        <strain evidence="9">CCTCC AA 2012012</strain>
    </source>
</reference>
<dbReference type="Gene3D" id="3.40.50.720">
    <property type="entry name" value="NAD(P)-binding Rossmann-like Domain"/>
    <property type="match status" value="1"/>
</dbReference>
<evidence type="ECO:0000313" key="9">
    <source>
        <dbReference type="EMBL" id="XBP95700.1"/>
    </source>
</evidence>
<keyword evidence="5" id="KW-0520">NAD</keyword>
<evidence type="ECO:0000256" key="3">
    <source>
        <dbReference type="ARBA" id="ARBA00016219"/>
    </source>
</evidence>
<dbReference type="Gene3D" id="1.10.1040.10">
    <property type="entry name" value="N-(1-d-carboxylethyl)-l-norvaline Dehydrogenase, domain 2"/>
    <property type="match status" value="1"/>
</dbReference>
<dbReference type="InterPro" id="IPR050988">
    <property type="entry name" value="Mannitol_DH/Oxidoreductase"/>
</dbReference>
<evidence type="ECO:0000313" key="10">
    <source>
        <dbReference type="EMBL" id="XCH76404.1"/>
    </source>
</evidence>
<evidence type="ECO:0000256" key="5">
    <source>
        <dbReference type="ARBA" id="ARBA00023027"/>
    </source>
</evidence>
<dbReference type="GO" id="GO:0019594">
    <property type="term" value="P:mannitol metabolic process"/>
    <property type="evidence" value="ECO:0007669"/>
    <property type="project" value="InterPro"/>
</dbReference>
<name>A0AAU7ME81_9ACTN</name>
<dbReference type="EMBL" id="CP159342">
    <property type="protein sequence ID" value="XCH76404.1"/>
    <property type="molecule type" value="Genomic_DNA"/>
</dbReference>
<evidence type="ECO:0000259" key="7">
    <source>
        <dbReference type="Pfam" id="PF01232"/>
    </source>
</evidence>
<dbReference type="EMBL" id="CP157762">
    <property type="protein sequence ID" value="XBP95700.1"/>
    <property type="molecule type" value="Genomic_DNA"/>
</dbReference>
<organism evidence="9">
    <name type="scientific">Micromonospora sp. CCTCC AA 2012012</name>
    <dbReference type="NCBI Taxonomy" id="3111921"/>
    <lineage>
        <taxon>Bacteria</taxon>
        <taxon>Bacillati</taxon>
        <taxon>Actinomycetota</taxon>
        <taxon>Actinomycetes</taxon>
        <taxon>Micromonosporales</taxon>
        <taxon>Micromonosporaceae</taxon>
        <taxon>Micromonospora</taxon>
    </lineage>
</organism>
<dbReference type="SUPFAM" id="SSF48179">
    <property type="entry name" value="6-phosphogluconate dehydrogenase C-terminal domain-like"/>
    <property type="match status" value="1"/>
</dbReference>
<keyword evidence="4 9" id="KW-0560">Oxidoreductase</keyword>
<sequence>MHLGLGNFHRAHQCWWTGAAAGPDDAEDWSVTAFTGRRPDAAHALRAQGCRYTLVERSERGDRYTLVTAMAGAYDGADLDVFRSAMADPRTGVVTLTVTEAGYQLGAGGELDLDRPAVAADRAALAAPDGGPGPATTPGRLLLGLRERLRADAGPLAIVPCDNVTANGRALRRSLLTLSASLPGTRHARLTEWIESSVTFVDTSVDRITPRTTEADRVAVRAATGFADRSPVVTEPFRDWVLAGDFPAGRPAWERAGARFVTTLEPWERRKLWLLNGAHSLLAYTGMAAGHRTVAQAIADPRLAELTRCWWDEVEPLLDGAAGDATAYRQDLMVRFGNTAIAHQLSQIAEDGLHKLRLRVAEPALLRRRAGLPAETAAHIVAAWIDFTRTPEGARPGTAPSPGAGRDTAAHVAALSPALADDRTFVDAVRHHRRHR</sequence>
<evidence type="ECO:0000256" key="4">
    <source>
        <dbReference type="ARBA" id="ARBA00023002"/>
    </source>
</evidence>
<dbReference type="SUPFAM" id="SSF51735">
    <property type="entry name" value="NAD(P)-binding Rossmann-fold domains"/>
    <property type="match status" value="1"/>
</dbReference>
<dbReference type="InterPro" id="IPR013328">
    <property type="entry name" value="6PGD_dom2"/>
</dbReference>
<evidence type="ECO:0000256" key="2">
    <source>
        <dbReference type="ARBA" id="ARBA00012939"/>
    </source>
</evidence>
<dbReference type="InterPro" id="IPR013131">
    <property type="entry name" value="Mannitol_DH_N"/>
</dbReference>
<protein>
    <recommendedName>
        <fullName evidence="3">Mannitol-1-phosphate 5-dehydrogenase</fullName>
        <ecNumber evidence="2">1.1.1.17</ecNumber>
    </recommendedName>
</protein>
<dbReference type="InterPro" id="IPR023027">
    <property type="entry name" value="Mannitol_DH_CS"/>
</dbReference>
<dbReference type="PANTHER" id="PTHR43362">
    <property type="entry name" value="MANNITOL DEHYDROGENASE DSF1-RELATED"/>
    <property type="match status" value="1"/>
</dbReference>
<feature type="domain" description="Mannitol dehydrogenase N-terminal" evidence="7">
    <location>
        <begin position="1"/>
        <end position="254"/>
    </location>
</feature>
<dbReference type="Pfam" id="PF08125">
    <property type="entry name" value="Mannitol_dh_C"/>
    <property type="match status" value="1"/>
</dbReference>
<evidence type="ECO:0000256" key="6">
    <source>
        <dbReference type="ARBA" id="ARBA00048615"/>
    </source>
</evidence>
<dbReference type="RefSeq" id="WP_350936757.1">
    <property type="nucleotide sequence ID" value="NZ_CP157762.1"/>
</dbReference>
<accession>A0AAU7ME81</accession>
<dbReference type="GO" id="GO:0008926">
    <property type="term" value="F:mannitol-1-phosphate 5-dehydrogenase activity"/>
    <property type="evidence" value="ECO:0007669"/>
    <property type="project" value="UniProtKB-EC"/>
</dbReference>
<feature type="domain" description="Mannitol dehydrogenase C-terminal" evidence="8">
    <location>
        <begin position="264"/>
        <end position="390"/>
    </location>
</feature>
<gene>
    <name evidence="10" type="ORF">ABUL08_10025</name>
    <name evidence="9" type="ORF">VK199_09975</name>
</gene>